<keyword evidence="9" id="KW-1015">Disulfide bond</keyword>
<dbReference type="GO" id="GO:0007338">
    <property type="term" value="P:single fertilization"/>
    <property type="evidence" value="ECO:0007669"/>
    <property type="project" value="UniProtKB-KW"/>
</dbReference>
<evidence type="ECO:0000256" key="5">
    <source>
        <dbReference type="ARBA" id="ARBA00022729"/>
    </source>
</evidence>
<dbReference type="Pfam" id="PF10699">
    <property type="entry name" value="HAP2-GCS1"/>
    <property type="match status" value="1"/>
</dbReference>
<dbReference type="GO" id="GO:0005886">
    <property type="term" value="C:plasma membrane"/>
    <property type="evidence" value="ECO:0007669"/>
    <property type="project" value="UniProtKB-SubCell"/>
</dbReference>
<dbReference type="AlphaFoldDB" id="A0A1X7UM90"/>
<keyword evidence="7" id="KW-0446">Lipid-binding</keyword>
<keyword evidence="8 11" id="KW-0472">Membrane</keyword>
<dbReference type="InterPro" id="IPR018928">
    <property type="entry name" value="HAP2/GCS1_dom"/>
</dbReference>
<evidence type="ECO:0000256" key="1">
    <source>
        <dbReference type="ARBA" id="ARBA00004251"/>
    </source>
</evidence>
<evidence type="ECO:0000256" key="9">
    <source>
        <dbReference type="ARBA" id="ARBA00023157"/>
    </source>
</evidence>
<evidence type="ECO:0000256" key="2">
    <source>
        <dbReference type="ARBA" id="ARBA00010929"/>
    </source>
</evidence>
<comment type="subcellular location">
    <subcellularLocation>
        <location evidence="1">Cell membrane</location>
        <topology evidence="1">Single-pass type I membrane protein</topology>
    </subcellularLocation>
</comment>
<organism evidence="14">
    <name type="scientific">Amphimedon queenslandica</name>
    <name type="common">Sponge</name>
    <dbReference type="NCBI Taxonomy" id="400682"/>
    <lineage>
        <taxon>Eukaryota</taxon>
        <taxon>Metazoa</taxon>
        <taxon>Porifera</taxon>
        <taxon>Demospongiae</taxon>
        <taxon>Heteroscleromorpha</taxon>
        <taxon>Haplosclerida</taxon>
        <taxon>Niphatidae</taxon>
        <taxon>Amphimedon</taxon>
    </lineage>
</organism>
<feature type="transmembrane region" description="Helical" evidence="11">
    <location>
        <begin position="737"/>
        <end position="758"/>
    </location>
</feature>
<keyword evidence="5 12" id="KW-0732">Signal</keyword>
<evidence type="ECO:0000256" key="4">
    <source>
        <dbReference type="ARBA" id="ARBA00022692"/>
    </source>
</evidence>
<feature type="signal peptide" evidence="12">
    <location>
        <begin position="1"/>
        <end position="29"/>
    </location>
</feature>
<reference evidence="14" key="1">
    <citation type="submission" date="2017-05" db="UniProtKB">
        <authorList>
            <consortium name="EnsemblMetazoa"/>
        </authorList>
    </citation>
    <scope>IDENTIFICATION</scope>
</reference>
<evidence type="ECO:0000256" key="10">
    <source>
        <dbReference type="ARBA" id="ARBA00023279"/>
    </source>
</evidence>
<evidence type="ECO:0000313" key="14">
    <source>
        <dbReference type="EnsemblMetazoa" id="Aqu2.1.29105_001"/>
    </source>
</evidence>
<dbReference type="GO" id="GO:0008289">
    <property type="term" value="F:lipid binding"/>
    <property type="evidence" value="ECO:0007669"/>
    <property type="project" value="UniProtKB-KW"/>
</dbReference>
<keyword evidence="10" id="KW-0278">Fertilization</keyword>
<evidence type="ECO:0000256" key="11">
    <source>
        <dbReference type="SAM" id="Phobius"/>
    </source>
</evidence>
<evidence type="ECO:0000259" key="13">
    <source>
        <dbReference type="Pfam" id="PF10699"/>
    </source>
</evidence>
<evidence type="ECO:0000256" key="12">
    <source>
        <dbReference type="SAM" id="SignalP"/>
    </source>
</evidence>
<feature type="domain" description="Generative cell specific-1/HAP2" evidence="13">
    <location>
        <begin position="47"/>
        <end position="532"/>
    </location>
</feature>
<keyword evidence="3" id="KW-1003">Cell membrane</keyword>
<feature type="chain" id="PRO_5010864805" description="Generative cell specific-1/HAP2 domain-containing protein" evidence="12">
    <location>
        <begin position="30"/>
        <end position="952"/>
    </location>
</feature>
<dbReference type="PANTHER" id="PTHR31764">
    <property type="entry name" value="PROTEIN HAPLESS 2"/>
    <property type="match status" value="1"/>
</dbReference>
<name>A0A1X7UM90_AMPQE</name>
<evidence type="ECO:0000256" key="3">
    <source>
        <dbReference type="ARBA" id="ARBA00022475"/>
    </source>
</evidence>
<feature type="transmembrane region" description="Helical" evidence="11">
    <location>
        <begin position="580"/>
        <end position="606"/>
    </location>
</feature>
<comment type="similarity">
    <text evidence="2">Belongs to the HAP2/GCS1 family.</text>
</comment>
<evidence type="ECO:0000256" key="7">
    <source>
        <dbReference type="ARBA" id="ARBA00023121"/>
    </source>
</evidence>
<keyword evidence="6 11" id="KW-1133">Transmembrane helix</keyword>
<dbReference type="InParanoid" id="A0A1X7UM90"/>
<dbReference type="PANTHER" id="PTHR31764:SF0">
    <property type="entry name" value="GENERATIVE CELL SPECIFIC-1_HAP2 DOMAIN-CONTAINING PROTEIN"/>
    <property type="match status" value="1"/>
</dbReference>
<evidence type="ECO:0000256" key="8">
    <source>
        <dbReference type="ARBA" id="ARBA00023136"/>
    </source>
</evidence>
<dbReference type="eggNOG" id="ENOG502QREH">
    <property type="taxonomic scope" value="Eukaryota"/>
</dbReference>
<dbReference type="OMA" id="SIRECIN"/>
<proteinExistence type="inferred from homology"/>
<dbReference type="STRING" id="400682.A0A1X7UM90"/>
<dbReference type="OrthoDB" id="44061at2759"/>
<accession>A0A1X7UM90</accession>
<protein>
    <recommendedName>
        <fullName evidence="13">Generative cell specific-1/HAP2 domain-containing protein</fullName>
    </recommendedName>
</protein>
<sequence length="952" mass="108377">MTPKETLLLFLSVSSLFLLSSSSITAVSSIRECINDGSGEIFQPNGTACKKKLVVALTVQADEGRSQHIRADIRRVHDATVKKNVQLKTPVRITVTKSPVFINYRLYGIGYVNHKPYENMVYKKKGRCRHDWYSNEDEAACGFKTKNGRRIFDSQGFCCSCSTSNNAYERGESKWCNRGSNPGHCLEFDPLYDFVFGLHPAQFVFNITIEIDKVSYSTLSGEEVYERLDTLVLSPTRRIRSSTDKTIRAEYIADFYPSDFIQVLNHKYLLVPDISNIETFPSDWVSDAIASGQLDSLYNMSEWLLVGKEHFALSGYHCNKIGVSYSAFTHQTDRCSNVFGSCLQGQPYHFWERDKERVKSGLKPLYMLHGFGEVHKNSYRINATDYQLNFIAQRIQRSLITISMQADNLRLVINKSPARILEAYIDSFEALSSTGLLQVYIQNIGFLTATYEVSVSHCSSGIDWISAKILTLDPGEQANVSFVVHSFNSLGQINNCEIQLLDQSAEVLDNLTIIFETLDTCFCYGYCGCSCGNNISDCPPPPEFQSPDQFSPIDFGLDYDFEGLNLEWLSDITDWFSSHFGALILFAIIAVVLILLGLAKVSLLIFAGQIALPAMNQCCGAMSRCVSLCCSAFCICCTKTALNTAWKASKLTSGKDTSRHVGQEDVVESGAQRPRTCDGMCSGAKKARRLHRKHLRMLKRQKAKDFEVTAWWEKPYTCTCVVKTTHDIMEIIKATFFFIYCPLLPLWWILEILFEWLMRKRRKQRRLKEYRRKKAEKQKKKEDTYLMVDDFSRGIKQKMVVDFEIKDENGKIIISDSESNQELGLDTDTTDTDEAGDIEELLDPNYPIHFNFAGATKETSPSSLKSPGVNFSIRGRLIKVEDKLYQFHLAEFTYQVRKQVKEKEVILPMPIKLKKKEFEKTMKEDLVQLLVTIKPLFICLNDKPQKKNKVYI</sequence>
<dbReference type="InterPro" id="IPR040326">
    <property type="entry name" value="HAP2/GCS1"/>
</dbReference>
<dbReference type="EnsemblMetazoa" id="Aqu2.1.29105_001">
    <property type="protein sequence ID" value="Aqu2.1.29105_001"/>
    <property type="gene ID" value="Aqu2.1.29105"/>
</dbReference>
<keyword evidence="4 11" id="KW-0812">Transmembrane</keyword>
<evidence type="ECO:0000256" key="6">
    <source>
        <dbReference type="ARBA" id="ARBA00022989"/>
    </source>
</evidence>